<feature type="non-terminal residue" evidence="1">
    <location>
        <position position="1"/>
    </location>
</feature>
<dbReference type="EMBL" id="CAJOAX010023005">
    <property type="protein sequence ID" value="CAF4209994.1"/>
    <property type="molecule type" value="Genomic_DNA"/>
</dbReference>
<organism evidence="1 2">
    <name type="scientific">Rotaria sordida</name>
    <dbReference type="NCBI Taxonomy" id="392033"/>
    <lineage>
        <taxon>Eukaryota</taxon>
        <taxon>Metazoa</taxon>
        <taxon>Spiralia</taxon>
        <taxon>Gnathifera</taxon>
        <taxon>Rotifera</taxon>
        <taxon>Eurotatoria</taxon>
        <taxon>Bdelloidea</taxon>
        <taxon>Philodinida</taxon>
        <taxon>Philodinidae</taxon>
        <taxon>Rotaria</taxon>
    </lineage>
</organism>
<proteinExistence type="predicted"/>
<accession>A0A820C8Q3</accession>
<dbReference type="Proteomes" id="UP000663823">
    <property type="component" value="Unassembled WGS sequence"/>
</dbReference>
<dbReference type="AlphaFoldDB" id="A0A820C8Q3"/>
<comment type="caution">
    <text evidence="1">The sequence shown here is derived from an EMBL/GenBank/DDBJ whole genome shotgun (WGS) entry which is preliminary data.</text>
</comment>
<evidence type="ECO:0000313" key="2">
    <source>
        <dbReference type="Proteomes" id="UP000663823"/>
    </source>
</evidence>
<protein>
    <submittedName>
        <fullName evidence="1">Uncharacterized protein</fullName>
    </submittedName>
</protein>
<sequence length="50" mass="5794">ELHLKKEFLENDVSRRTMKNLAALAFIPPQNVIEEFVRIKENALDVLDGK</sequence>
<gene>
    <name evidence="1" type="ORF">OTI717_LOCUS38939</name>
</gene>
<name>A0A820C8Q3_9BILA</name>
<evidence type="ECO:0000313" key="1">
    <source>
        <dbReference type="EMBL" id="CAF4209994.1"/>
    </source>
</evidence>
<reference evidence="1" key="1">
    <citation type="submission" date="2021-02" db="EMBL/GenBank/DDBJ databases">
        <authorList>
            <person name="Nowell W R."/>
        </authorList>
    </citation>
    <scope>NUCLEOTIDE SEQUENCE</scope>
</reference>